<dbReference type="EMBL" id="CP029494">
    <property type="protein sequence ID" value="AWN22828.1"/>
    <property type="molecule type" value="Genomic_DNA"/>
</dbReference>
<dbReference type="KEGG" id="dez:DKM44_05980"/>
<evidence type="ECO:0000313" key="2">
    <source>
        <dbReference type="EMBL" id="AWN22828.1"/>
    </source>
</evidence>
<name>A0A2Z3JMA1_9DEIO</name>
<evidence type="ECO:0000313" key="3">
    <source>
        <dbReference type="Proteomes" id="UP000245368"/>
    </source>
</evidence>
<dbReference type="Proteomes" id="UP000245368">
    <property type="component" value="Chromosome"/>
</dbReference>
<evidence type="ECO:0000256" key="1">
    <source>
        <dbReference type="SAM" id="SignalP"/>
    </source>
</evidence>
<keyword evidence="1" id="KW-0732">Signal</keyword>
<protein>
    <recommendedName>
        <fullName evidence="4">DUF4430 domain-containing protein</fullName>
    </recommendedName>
</protein>
<sequence>MKNKLSFFLVTAALCLTPFAAATDAVTVSNLTGLKLPAGAIEVTDEKATTPFNQYLVDVAEQMGGDCEYSEFLVWLKGDPKDIANKLAGPIVSAGYQVEDLDAGDIDSSSTYEEFAMTSKKDNYAGVWVDGPDGVVLGWCNVKK</sequence>
<feature type="signal peptide" evidence="1">
    <location>
        <begin position="1"/>
        <end position="22"/>
    </location>
</feature>
<proteinExistence type="predicted"/>
<dbReference type="AlphaFoldDB" id="A0A2Z3JMA1"/>
<feature type="chain" id="PRO_5016300099" description="DUF4430 domain-containing protein" evidence="1">
    <location>
        <begin position="23"/>
        <end position="144"/>
    </location>
</feature>
<reference evidence="2 3" key="1">
    <citation type="submission" date="2018-05" db="EMBL/GenBank/DDBJ databases">
        <title>Complete Genome Sequence of Deinococcus sp. strain 17bor-2.</title>
        <authorList>
            <person name="Srinivasan S."/>
        </authorList>
    </citation>
    <scope>NUCLEOTIDE SEQUENCE [LARGE SCALE GENOMIC DNA]</scope>
    <source>
        <strain evidence="2 3">17bor-2</strain>
    </source>
</reference>
<organism evidence="2 3">
    <name type="scientific">Deinococcus irradiatisoli</name>
    <dbReference type="NCBI Taxonomy" id="2202254"/>
    <lineage>
        <taxon>Bacteria</taxon>
        <taxon>Thermotogati</taxon>
        <taxon>Deinococcota</taxon>
        <taxon>Deinococci</taxon>
        <taxon>Deinococcales</taxon>
        <taxon>Deinococcaceae</taxon>
        <taxon>Deinococcus</taxon>
    </lineage>
</organism>
<keyword evidence="3" id="KW-1185">Reference proteome</keyword>
<accession>A0A2Z3JMA1</accession>
<dbReference type="OrthoDB" id="68131at2"/>
<dbReference type="RefSeq" id="WP_109826117.1">
    <property type="nucleotide sequence ID" value="NZ_CP029494.1"/>
</dbReference>
<evidence type="ECO:0008006" key="4">
    <source>
        <dbReference type="Google" id="ProtNLM"/>
    </source>
</evidence>
<gene>
    <name evidence="2" type="ORF">DKM44_05980</name>
</gene>